<evidence type="ECO:0000313" key="5">
    <source>
        <dbReference type="Proteomes" id="UP001271648"/>
    </source>
</evidence>
<dbReference type="GO" id="GO:0008652">
    <property type="term" value="P:amino acid biosynthetic process"/>
    <property type="evidence" value="ECO:0007669"/>
    <property type="project" value="UniProtKB-UniRule"/>
</dbReference>
<dbReference type="GO" id="GO:0009073">
    <property type="term" value="P:aromatic amino acid family biosynthetic process"/>
    <property type="evidence" value="ECO:0007669"/>
    <property type="project" value="UniProtKB-UniRule"/>
</dbReference>
<proteinExistence type="predicted"/>
<dbReference type="Gene3D" id="3.30.1330.40">
    <property type="entry name" value="RutC-like"/>
    <property type="match status" value="1"/>
</dbReference>
<dbReference type="AlphaFoldDB" id="A0AAW9A713"/>
<dbReference type="SUPFAM" id="SSF55298">
    <property type="entry name" value="YjgF-like"/>
    <property type="match status" value="1"/>
</dbReference>
<feature type="binding site" evidence="2">
    <location>
        <position position="90"/>
    </location>
    <ligand>
        <name>prephenate</name>
        <dbReference type="ChEBI" id="CHEBI:29934"/>
    </ligand>
</feature>
<dbReference type="GO" id="GO:0046417">
    <property type="term" value="P:chorismate metabolic process"/>
    <property type="evidence" value="ECO:0007669"/>
    <property type="project" value="TreeGrafter"/>
</dbReference>
<dbReference type="PANTHER" id="PTHR21164">
    <property type="entry name" value="CHORISMATE MUTASE"/>
    <property type="match status" value="1"/>
</dbReference>
<protein>
    <recommendedName>
        <fullName evidence="1 3">chorismate mutase</fullName>
        <ecNumber evidence="1 3">5.4.99.5</ecNumber>
    </recommendedName>
</protein>
<evidence type="ECO:0000256" key="1">
    <source>
        <dbReference type="NCBIfam" id="TIGR01796"/>
    </source>
</evidence>
<accession>A0AAW9A713</accession>
<evidence type="ECO:0000256" key="2">
    <source>
        <dbReference type="PIRSR" id="PIRSR005965-1"/>
    </source>
</evidence>
<reference evidence="4 5" key="1">
    <citation type="submission" date="2023-06" db="EMBL/GenBank/DDBJ databases">
        <title>Sporosarcina sp. nov., isolated from Korean traditional fermented seafood 'Jeotgal'.</title>
        <authorList>
            <person name="Yang A.I."/>
            <person name="Shin N.-R."/>
        </authorList>
    </citation>
    <scope>NUCLEOTIDE SEQUENCE [LARGE SCALE GENOMIC DNA]</scope>
    <source>
        <strain evidence="4 5">KCTC43456</strain>
    </source>
</reference>
<dbReference type="PANTHER" id="PTHR21164:SF0">
    <property type="entry name" value="CHORISMATE MUTASE AROH"/>
    <property type="match status" value="1"/>
</dbReference>
<dbReference type="PIRSF" id="PIRSF005965">
    <property type="entry name" value="Chor_mut_AroH"/>
    <property type="match status" value="1"/>
</dbReference>
<keyword evidence="5" id="KW-1185">Reference proteome</keyword>
<evidence type="ECO:0000313" key="4">
    <source>
        <dbReference type="EMBL" id="MDW0115555.1"/>
    </source>
</evidence>
<keyword evidence="2 3" id="KW-0028">Amino-acid biosynthesis</keyword>
<feature type="binding site" evidence="2">
    <location>
        <position position="108"/>
    </location>
    <ligand>
        <name>prephenate</name>
        <dbReference type="ChEBI" id="CHEBI:29934"/>
    </ligand>
</feature>
<comment type="catalytic activity">
    <reaction evidence="3">
        <text>chorismate = prephenate</text>
        <dbReference type="Rhea" id="RHEA:13897"/>
        <dbReference type="ChEBI" id="CHEBI:29748"/>
        <dbReference type="ChEBI" id="CHEBI:29934"/>
        <dbReference type="EC" id="5.4.99.5"/>
    </reaction>
</comment>
<dbReference type="Pfam" id="PF07736">
    <property type="entry name" value="CM_1"/>
    <property type="match status" value="1"/>
</dbReference>
<dbReference type="GO" id="GO:0004106">
    <property type="term" value="F:chorismate mutase activity"/>
    <property type="evidence" value="ECO:0007669"/>
    <property type="project" value="UniProtKB-UniRule"/>
</dbReference>
<dbReference type="InterPro" id="IPR035959">
    <property type="entry name" value="RutC-like_sf"/>
</dbReference>
<dbReference type="Proteomes" id="UP001271648">
    <property type="component" value="Unassembled WGS sequence"/>
</dbReference>
<evidence type="ECO:0000256" key="3">
    <source>
        <dbReference type="PROSITE-ProRule" id="PRU00514"/>
    </source>
</evidence>
<dbReference type="InterPro" id="IPR008243">
    <property type="entry name" value="Chorismate_mutase_AroH"/>
</dbReference>
<dbReference type="NCBIfam" id="TIGR01796">
    <property type="entry name" value="CM_mono_aroH"/>
    <property type="match status" value="1"/>
</dbReference>
<name>A0AAW9A713_9BACL</name>
<dbReference type="RefSeq" id="WP_317940040.1">
    <property type="nucleotide sequence ID" value="NZ_JAUBDJ010000001.1"/>
</dbReference>
<dbReference type="EC" id="5.4.99.5" evidence="1 3"/>
<dbReference type="CDD" id="cd02185">
    <property type="entry name" value="AroH"/>
    <property type="match status" value="1"/>
</dbReference>
<dbReference type="PROSITE" id="PS51167">
    <property type="entry name" value="CHORISMATE_MUT_1"/>
    <property type="match status" value="1"/>
</dbReference>
<dbReference type="EMBL" id="JAUBDJ010000001">
    <property type="protein sequence ID" value="MDW0115555.1"/>
    <property type="molecule type" value="Genomic_DNA"/>
</dbReference>
<gene>
    <name evidence="4" type="primary">aroH</name>
    <name evidence="4" type="ORF">QTL97_01210</name>
</gene>
<organism evidence="4 5">
    <name type="scientific">Sporosarcina thermotolerans</name>
    <dbReference type="NCBI Taxonomy" id="633404"/>
    <lineage>
        <taxon>Bacteria</taxon>
        <taxon>Bacillati</taxon>
        <taxon>Bacillota</taxon>
        <taxon>Bacilli</taxon>
        <taxon>Bacillales</taxon>
        <taxon>Caryophanaceae</taxon>
        <taxon>Sporosarcina</taxon>
    </lineage>
</organism>
<comment type="caution">
    <text evidence="4">The sequence shown here is derived from an EMBL/GenBank/DDBJ whole genome shotgun (WGS) entry which is preliminary data.</text>
</comment>
<feature type="binding site" evidence="2">
    <location>
        <position position="7"/>
    </location>
    <ligand>
        <name>prephenate</name>
        <dbReference type="ChEBI" id="CHEBI:29934"/>
    </ligand>
</feature>
<keyword evidence="2 3" id="KW-0057">Aromatic amino acid biosynthesis</keyword>
<keyword evidence="3 4" id="KW-0413">Isomerase</keyword>
<sequence length="121" mass="13570">MTVRGIRGATTVESDHMESVHEATRTLVIEMAKSNGVDPEDIISVIISTTRDVKSAFPAKAVRTLDGWKFVPVMCTHEMDVQGSMPLCIRVLMHVNSEISQKDIRHIYHSEAVKLRPDLQQ</sequence>